<organism evidence="3 4">
    <name type="scientific">Acrasis kona</name>
    <dbReference type="NCBI Taxonomy" id="1008807"/>
    <lineage>
        <taxon>Eukaryota</taxon>
        <taxon>Discoba</taxon>
        <taxon>Heterolobosea</taxon>
        <taxon>Tetramitia</taxon>
        <taxon>Eutetramitia</taxon>
        <taxon>Acrasidae</taxon>
        <taxon>Acrasis</taxon>
    </lineage>
</organism>
<feature type="region of interest" description="Disordered" evidence="2">
    <location>
        <begin position="163"/>
        <end position="205"/>
    </location>
</feature>
<feature type="compositionally biased region" description="Acidic residues" evidence="2">
    <location>
        <begin position="164"/>
        <end position="173"/>
    </location>
</feature>
<feature type="compositionally biased region" description="Polar residues" evidence="2">
    <location>
        <begin position="109"/>
        <end position="125"/>
    </location>
</feature>
<feature type="region of interest" description="Disordered" evidence="2">
    <location>
        <begin position="1"/>
        <end position="125"/>
    </location>
</feature>
<gene>
    <name evidence="3" type="ORF">AKO1_007340</name>
</gene>
<sequence>MDKKVTKPTSESRGPTSPQLSTYEQTRSPIKQLDTEYYDEGFKDYGDSDEDVPDFTNWSAPPITKPSSPIRQPIVPIENNNRFEEVDEDEDEEFEVPDYTEWNPKKKSFNTPLTQSEPIIPQSVNEDTNQDVKFIAEKLAKLQQNSEAKKNTFSLTNLLYKGIEEDDESDDEEVKNMSYDDWKKSKDQKSTDQPKQSKTFTSPLEMFDNLKNITNDLKRPMYPQMSKQEHEQFLRWMFPLCEFK</sequence>
<feature type="coiled-coil region" evidence="1">
    <location>
        <begin position="125"/>
        <end position="152"/>
    </location>
</feature>
<protein>
    <submittedName>
        <fullName evidence="3">Dtd</fullName>
    </submittedName>
</protein>
<feature type="compositionally biased region" description="Polar residues" evidence="2">
    <location>
        <begin position="7"/>
        <end position="29"/>
    </location>
</feature>
<evidence type="ECO:0000256" key="2">
    <source>
        <dbReference type="SAM" id="MobiDB-lite"/>
    </source>
</evidence>
<keyword evidence="1" id="KW-0175">Coiled coil</keyword>
<evidence type="ECO:0000313" key="4">
    <source>
        <dbReference type="Proteomes" id="UP001431209"/>
    </source>
</evidence>
<dbReference type="AlphaFoldDB" id="A0AAW2YS78"/>
<feature type="compositionally biased region" description="Polar residues" evidence="2">
    <location>
        <begin position="193"/>
        <end position="202"/>
    </location>
</feature>
<dbReference type="EMBL" id="JAOPGA020000617">
    <property type="protein sequence ID" value="KAL0479997.1"/>
    <property type="molecule type" value="Genomic_DNA"/>
</dbReference>
<name>A0AAW2YS78_9EUKA</name>
<reference evidence="3 4" key="1">
    <citation type="submission" date="2024-03" db="EMBL/GenBank/DDBJ databases">
        <title>The Acrasis kona genome and developmental transcriptomes reveal deep origins of eukaryotic multicellular pathways.</title>
        <authorList>
            <person name="Sheikh S."/>
            <person name="Fu C.-J."/>
            <person name="Brown M.W."/>
            <person name="Baldauf S.L."/>
        </authorList>
    </citation>
    <scope>NUCLEOTIDE SEQUENCE [LARGE SCALE GENOMIC DNA]</scope>
    <source>
        <strain evidence="3 4">ATCC MYA-3509</strain>
    </source>
</reference>
<accession>A0AAW2YS78</accession>
<evidence type="ECO:0000256" key="1">
    <source>
        <dbReference type="SAM" id="Coils"/>
    </source>
</evidence>
<feature type="compositionally biased region" description="Basic and acidic residues" evidence="2">
    <location>
        <begin position="174"/>
        <end position="192"/>
    </location>
</feature>
<comment type="caution">
    <text evidence="3">The sequence shown here is derived from an EMBL/GenBank/DDBJ whole genome shotgun (WGS) entry which is preliminary data.</text>
</comment>
<dbReference type="Proteomes" id="UP001431209">
    <property type="component" value="Unassembled WGS sequence"/>
</dbReference>
<feature type="compositionally biased region" description="Acidic residues" evidence="2">
    <location>
        <begin position="85"/>
        <end position="98"/>
    </location>
</feature>
<keyword evidence="4" id="KW-1185">Reference proteome</keyword>
<proteinExistence type="predicted"/>
<evidence type="ECO:0000313" key="3">
    <source>
        <dbReference type="EMBL" id="KAL0479997.1"/>
    </source>
</evidence>